<protein>
    <recommendedName>
        <fullName evidence="3">SET domain-containing protein</fullName>
    </recommendedName>
</protein>
<sequence length="309" mass="33535">MATSEPARTLRLVTIHAQAKRVMFWTQLDSMLAPEVAAELRREGRAVRTLRDSEGRKYTVSITRGHEGVPAGPAVAGVEQHQILIFSNDNGGSWSELLGRVLPSQLGASQQRVQRASASAQAVLQQYARDEGLSRGTHHFTGLACNPVPDDMLQQLRMVESGLTIFELPLQDPRRLSKHAIARGVRNTCGVQLPDHMLVARYSGFVVSEADMPAGHAGNGNVFNKSWTHGPIMLPRRSGGQHPGLYLLGDSMGASIGPMINEAAQPDQANCAFTLMLSVSPPQQCALWIGIFTTRPIAPGMELLTTYGR</sequence>
<accession>A0A835SH56</accession>
<dbReference type="EMBL" id="JAEHOC010000055">
    <property type="protein sequence ID" value="KAG2425461.1"/>
    <property type="molecule type" value="Genomic_DNA"/>
</dbReference>
<proteinExistence type="predicted"/>
<evidence type="ECO:0008006" key="3">
    <source>
        <dbReference type="Google" id="ProtNLM"/>
    </source>
</evidence>
<name>A0A835SH56_CHLIN</name>
<dbReference type="AlphaFoldDB" id="A0A835SH56"/>
<evidence type="ECO:0000313" key="1">
    <source>
        <dbReference type="EMBL" id="KAG2425461.1"/>
    </source>
</evidence>
<gene>
    <name evidence="1" type="ORF">HXX76_013671</name>
</gene>
<organism evidence="1 2">
    <name type="scientific">Chlamydomonas incerta</name>
    <dbReference type="NCBI Taxonomy" id="51695"/>
    <lineage>
        <taxon>Eukaryota</taxon>
        <taxon>Viridiplantae</taxon>
        <taxon>Chlorophyta</taxon>
        <taxon>core chlorophytes</taxon>
        <taxon>Chlorophyceae</taxon>
        <taxon>CS clade</taxon>
        <taxon>Chlamydomonadales</taxon>
        <taxon>Chlamydomonadaceae</taxon>
        <taxon>Chlamydomonas</taxon>
    </lineage>
</organism>
<comment type="caution">
    <text evidence="1">The sequence shown here is derived from an EMBL/GenBank/DDBJ whole genome shotgun (WGS) entry which is preliminary data.</text>
</comment>
<dbReference type="Proteomes" id="UP000650467">
    <property type="component" value="Unassembled WGS sequence"/>
</dbReference>
<evidence type="ECO:0000313" key="2">
    <source>
        <dbReference type="Proteomes" id="UP000650467"/>
    </source>
</evidence>
<reference evidence="1" key="1">
    <citation type="journal article" date="2020" name="bioRxiv">
        <title>Comparative genomics of Chlamydomonas.</title>
        <authorList>
            <person name="Craig R.J."/>
            <person name="Hasan A.R."/>
            <person name="Ness R.W."/>
            <person name="Keightley P.D."/>
        </authorList>
    </citation>
    <scope>NUCLEOTIDE SEQUENCE</scope>
    <source>
        <strain evidence="1">SAG 7.73</strain>
    </source>
</reference>
<keyword evidence="2" id="KW-1185">Reference proteome</keyword>